<keyword evidence="1" id="KW-0812">Transmembrane</keyword>
<accession>A0A4P8P8S6</accession>
<keyword evidence="1" id="KW-0472">Membrane</keyword>
<dbReference type="GeneID" id="43882260"/>
<dbReference type="EMBL" id="CP039139">
    <property type="protein sequence ID" value="QCQ73838.1"/>
    <property type="molecule type" value="Genomic_DNA"/>
</dbReference>
<evidence type="ECO:0000313" key="3">
    <source>
        <dbReference type="Proteomes" id="UP000299011"/>
    </source>
</evidence>
<dbReference type="AlphaFoldDB" id="A0A4P8P8S6"/>
<reference evidence="2 3" key="1">
    <citation type="submission" date="2019-04" db="EMBL/GenBank/DDBJ databases">
        <title>Methylomes of two halophilic Archaea, Haloarcula marismortui and Haloferax mediterranei.</title>
        <authorList>
            <person name="DasSarma S."/>
            <person name="DasSarma P."/>
            <person name="DasSarma S."/>
            <person name="Fomenkov A."/>
            <person name="Vincze T."/>
            <person name="Anton B.P."/>
            <person name="Roberts R.J."/>
        </authorList>
    </citation>
    <scope>NUCLEOTIDE SEQUENCE [LARGE SCALE GENOMIC DNA]</scope>
    <source>
        <strain evidence="3">ATCC 33500 / DSM 1411 / JCM 8866 / NBRC 14739 / NCIMB 2177 / R-4</strain>
    </source>
</reference>
<protein>
    <submittedName>
        <fullName evidence="2">Uncharacterized protein</fullName>
    </submittedName>
</protein>
<dbReference type="InterPro" id="IPR006311">
    <property type="entry name" value="TAT_signal"/>
</dbReference>
<feature type="transmembrane region" description="Helical" evidence="1">
    <location>
        <begin position="282"/>
        <end position="303"/>
    </location>
</feature>
<gene>
    <name evidence="2" type="ORF">E6P09_00495</name>
</gene>
<proteinExistence type="predicted"/>
<evidence type="ECO:0000256" key="1">
    <source>
        <dbReference type="SAM" id="Phobius"/>
    </source>
</evidence>
<evidence type="ECO:0000313" key="2">
    <source>
        <dbReference type="EMBL" id="QCQ73838.1"/>
    </source>
</evidence>
<dbReference type="Proteomes" id="UP000299011">
    <property type="component" value="Chromosome"/>
</dbReference>
<keyword evidence="1" id="KW-1133">Transmembrane helix</keyword>
<name>A0A4P8P8S6_HALMT</name>
<organism evidence="2 3">
    <name type="scientific">Haloferax mediterranei (strain ATCC 33500 / DSM 1411 / JCM 8866 / NBRC 14739 / NCIMB 2177 / R-4)</name>
    <name type="common">Halobacterium mediterranei</name>
    <dbReference type="NCBI Taxonomy" id="523841"/>
    <lineage>
        <taxon>Archaea</taxon>
        <taxon>Methanobacteriati</taxon>
        <taxon>Methanobacteriota</taxon>
        <taxon>Stenosarchaea group</taxon>
        <taxon>Halobacteria</taxon>
        <taxon>Halobacteriales</taxon>
        <taxon>Haloferacaceae</taxon>
        <taxon>Haloferax</taxon>
    </lineage>
</organism>
<sequence length="310" mass="33332">MSGKKFNRRRLLEGIGIAAVTTQVPLASAKSNSTNKEYQENNSSVVELIRDIATEYIVLPDYSAVAFTTPYLGDGFQLYIQRGANSAEVPVDDPQQLTHADAGVHGIKHDQKASRLTLTYSMDGATYKSEIRSSSEIQSTKISDDIRDIKPLIADQKSGITLQGAKRCHKKVDTKVAGIWCVNARGGYSSREKCESTPPAGDHTPLINVWKFEVVPTNNANGGVSFYYGQETDGDCTWVGEENKTQRCWRHCPNSGDGLPGVSWLTDKIEKAIKSSADAAGIVLPAGVAAALAYAIAAGMILAPPTGTPI</sequence>
<dbReference type="PROSITE" id="PS51318">
    <property type="entry name" value="TAT"/>
    <property type="match status" value="1"/>
</dbReference>
<dbReference type="RefSeq" id="WP_137685644.1">
    <property type="nucleotide sequence ID" value="NC_017941.2"/>
</dbReference>